<evidence type="ECO:0000256" key="1">
    <source>
        <dbReference type="SAM" id="MobiDB-lite"/>
    </source>
</evidence>
<feature type="chain" id="PRO_5040389398" evidence="2">
    <location>
        <begin position="18"/>
        <end position="120"/>
    </location>
</feature>
<proteinExistence type="predicted"/>
<dbReference type="EMBL" id="CAJVRL010000049">
    <property type="protein sequence ID" value="CAG8953106.1"/>
    <property type="molecule type" value="Genomic_DNA"/>
</dbReference>
<accession>A0A9N9PN61</accession>
<reference evidence="3" key="1">
    <citation type="submission" date="2021-07" db="EMBL/GenBank/DDBJ databases">
        <authorList>
            <person name="Durling M."/>
        </authorList>
    </citation>
    <scope>NUCLEOTIDE SEQUENCE</scope>
</reference>
<evidence type="ECO:0000256" key="2">
    <source>
        <dbReference type="SAM" id="SignalP"/>
    </source>
</evidence>
<feature type="region of interest" description="Disordered" evidence="1">
    <location>
        <begin position="34"/>
        <end position="67"/>
    </location>
</feature>
<evidence type="ECO:0000313" key="4">
    <source>
        <dbReference type="Proteomes" id="UP000696280"/>
    </source>
</evidence>
<feature type="signal peptide" evidence="2">
    <location>
        <begin position="1"/>
        <end position="17"/>
    </location>
</feature>
<evidence type="ECO:0000313" key="3">
    <source>
        <dbReference type="EMBL" id="CAG8953106.1"/>
    </source>
</evidence>
<organism evidence="3 4">
    <name type="scientific">Hymenoscyphus fraxineus</name>
    <dbReference type="NCBI Taxonomy" id="746836"/>
    <lineage>
        <taxon>Eukaryota</taxon>
        <taxon>Fungi</taxon>
        <taxon>Dikarya</taxon>
        <taxon>Ascomycota</taxon>
        <taxon>Pezizomycotina</taxon>
        <taxon>Leotiomycetes</taxon>
        <taxon>Helotiales</taxon>
        <taxon>Helotiaceae</taxon>
        <taxon>Hymenoscyphus</taxon>
    </lineage>
</organism>
<dbReference type="AlphaFoldDB" id="A0A9N9PN61"/>
<keyword evidence="4" id="KW-1185">Reference proteome</keyword>
<comment type="caution">
    <text evidence="3">The sequence shown here is derived from an EMBL/GenBank/DDBJ whole genome shotgun (WGS) entry which is preliminary data.</text>
</comment>
<keyword evidence="2" id="KW-0732">Signal</keyword>
<feature type="compositionally biased region" description="Basic and acidic residues" evidence="1">
    <location>
        <begin position="35"/>
        <end position="57"/>
    </location>
</feature>
<dbReference type="Proteomes" id="UP000696280">
    <property type="component" value="Unassembled WGS sequence"/>
</dbReference>
<sequence>MGDGLASLASLARLTLAVTLKELRAIQGTKYAQYKKTDPGNHKEMEARSRRPSEAIHDPPSPFSPPRLPIMMIGDVPALARNAITNGPRQAADSISMVIITTTHIRCLSASPFAQVICIR</sequence>
<name>A0A9N9PN61_9HELO</name>
<gene>
    <name evidence="3" type="ORF">HYFRA_00003303</name>
</gene>
<protein>
    <submittedName>
        <fullName evidence="3">Uncharacterized protein</fullName>
    </submittedName>
</protein>